<accession>A0A849BTQ1</accession>
<keyword evidence="12" id="KW-1185">Reference proteome</keyword>
<evidence type="ECO:0000256" key="6">
    <source>
        <dbReference type="ARBA" id="ARBA00023303"/>
    </source>
</evidence>
<evidence type="ECO:0000256" key="9">
    <source>
        <dbReference type="ARBA" id="ARBA00049940"/>
    </source>
</evidence>
<evidence type="ECO:0000313" key="12">
    <source>
        <dbReference type="Proteomes" id="UP000586827"/>
    </source>
</evidence>
<feature type="transmembrane region" description="Helical" evidence="10">
    <location>
        <begin position="104"/>
        <end position="132"/>
    </location>
</feature>
<dbReference type="GO" id="GO:0046872">
    <property type="term" value="F:metal ion binding"/>
    <property type="evidence" value="ECO:0007669"/>
    <property type="project" value="UniProtKB-KW"/>
</dbReference>
<feature type="transmembrane region" description="Helical" evidence="10">
    <location>
        <begin position="12"/>
        <end position="34"/>
    </location>
</feature>
<dbReference type="AlphaFoldDB" id="A0A849BTQ1"/>
<comment type="activity regulation">
    <text evidence="10">Na(+) is not transported, but it plays an essential structural role and its presence is essential for fluoride channel function.</text>
</comment>
<feature type="transmembrane region" description="Helical" evidence="10">
    <location>
        <begin position="40"/>
        <end position="62"/>
    </location>
</feature>
<comment type="subcellular location">
    <subcellularLocation>
        <location evidence="1 10">Cell membrane</location>
        <topology evidence="1 10">Multi-pass membrane protein</topology>
    </subcellularLocation>
</comment>
<evidence type="ECO:0000256" key="7">
    <source>
        <dbReference type="ARBA" id="ARBA00035120"/>
    </source>
</evidence>
<name>A0A849BTQ1_9NOCA</name>
<keyword evidence="2 10" id="KW-1003">Cell membrane</keyword>
<keyword evidence="10" id="KW-0813">Transport</keyword>
<keyword evidence="10" id="KW-0479">Metal-binding</keyword>
<sequence length="144" mass="14708">MGSRLGGADTPVLVAIALGGGVGAALRYGVSVWLPQVGAIPWQTLAVNVIGCFGIGALMVCINEMWAAHRLVRPFLGVGVLGGFTTFSTFAVEVRTLLESGRTVAAFGYLGGTVMASLGAVIVGVGMTRWLLGTGSGTRKGGRR</sequence>
<dbReference type="GO" id="GO:0140114">
    <property type="term" value="P:cellular detoxification of fluoride"/>
    <property type="evidence" value="ECO:0007669"/>
    <property type="project" value="UniProtKB-UniRule"/>
</dbReference>
<evidence type="ECO:0000256" key="3">
    <source>
        <dbReference type="ARBA" id="ARBA00022692"/>
    </source>
</evidence>
<dbReference type="GO" id="GO:0005886">
    <property type="term" value="C:plasma membrane"/>
    <property type="evidence" value="ECO:0007669"/>
    <property type="project" value="UniProtKB-SubCell"/>
</dbReference>
<keyword evidence="10" id="KW-0915">Sodium</keyword>
<feature type="binding site" evidence="10">
    <location>
        <position position="82"/>
    </location>
    <ligand>
        <name>Na(+)</name>
        <dbReference type="ChEBI" id="CHEBI:29101"/>
        <note>structural</note>
    </ligand>
</feature>
<gene>
    <name evidence="10 11" type="primary">crcB</name>
    <name evidence="10" type="synonym">fluC</name>
    <name evidence="11" type="ORF">HLB23_06470</name>
</gene>
<organism evidence="11 12">
    <name type="scientific">Nocardia uniformis</name>
    <dbReference type="NCBI Taxonomy" id="53432"/>
    <lineage>
        <taxon>Bacteria</taxon>
        <taxon>Bacillati</taxon>
        <taxon>Actinomycetota</taxon>
        <taxon>Actinomycetes</taxon>
        <taxon>Mycobacteriales</taxon>
        <taxon>Nocardiaceae</taxon>
        <taxon>Nocardia</taxon>
    </lineage>
</organism>
<comment type="similarity">
    <text evidence="7 10">Belongs to the fluoride channel Fluc/FEX (TC 1.A.43) family.</text>
</comment>
<dbReference type="NCBIfam" id="TIGR00494">
    <property type="entry name" value="crcB"/>
    <property type="match status" value="1"/>
</dbReference>
<dbReference type="EMBL" id="JABELX010000003">
    <property type="protein sequence ID" value="NNH69514.1"/>
    <property type="molecule type" value="Genomic_DNA"/>
</dbReference>
<dbReference type="HAMAP" id="MF_00454">
    <property type="entry name" value="FluC"/>
    <property type="match status" value="1"/>
</dbReference>
<dbReference type="Pfam" id="PF02537">
    <property type="entry name" value="CRCB"/>
    <property type="match status" value="1"/>
</dbReference>
<keyword evidence="3 10" id="KW-0812">Transmembrane</keyword>
<evidence type="ECO:0000256" key="8">
    <source>
        <dbReference type="ARBA" id="ARBA00035585"/>
    </source>
</evidence>
<reference evidence="11 12" key="1">
    <citation type="submission" date="2020-05" db="EMBL/GenBank/DDBJ databases">
        <title>MicrobeNet Type strains.</title>
        <authorList>
            <person name="Nicholson A.C."/>
        </authorList>
    </citation>
    <scope>NUCLEOTIDE SEQUENCE [LARGE SCALE GENOMIC DNA]</scope>
    <source>
        <strain evidence="11 12">JCM 3224</strain>
    </source>
</reference>
<dbReference type="RefSeq" id="WP_067526484.1">
    <property type="nucleotide sequence ID" value="NZ_JABELX010000003.1"/>
</dbReference>
<evidence type="ECO:0000256" key="4">
    <source>
        <dbReference type="ARBA" id="ARBA00022989"/>
    </source>
</evidence>
<comment type="catalytic activity">
    <reaction evidence="8">
        <text>fluoride(in) = fluoride(out)</text>
        <dbReference type="Rhea" id="RHEA:76159"/>
        <dbReference type="ChEBI" id="CHEBI:17051"/>
    </reaction>
    <physiologicalReaction direction="left-to-right" evidence="8">
        <dbReference type="Rhea" id="RHEA:76160"/>
    </physiologicalReaction>
</comment>
<comment type="function">
    <text evidence="9 10">Fluoride-specific ion channel. Important for reducing fluoride concentration in the cell, thus reducing its toxicity.</text>
</comment>
<evidence type="ECO:0000256" key="5">
    <source>
        <dbReference type="ARBA" id="ARBA00023136"/>
    </source>
</evidence>
<dbReference type="Proteomes" id="UP000586827">
    <property type="component" value="Unassembled WGS sequence"/>
</dbReference>
<dbReference type="PANTHER" id="PTHR28259">
    <property type="entry name" value="FLUORIDE EXPORT PROTEIN 1-RELATED"/>
    <property type="match status" value="1"/>
</dbReference>
<dbReference type="PANTHER" id="PTHR28259:SF1">
    <property type="entry name" value="FLUORIDE EXPORT PROTEIN 1-RELATED"/>
    <property type="match status" value="1"/>
</dbReference>
<keyword evidence="4 10" id="KW-1133">Transmembrane helix</keyword>
<proteinExistence type="inferred from homology"/>
<protein>
    <recommendedName>
        <fullName evidence="10">Fluoride-specific ion channel FluC</fullName>
    </recommendedName>
</protein>
<evidence type="ECO:0000313" key="11">
    <source>
        <dbReference type="EMBL" id="NNH69514.1"/>
    </source>
</evidence>
<keyword evidence="10" id="KW-0406">Ion transport</keyword>
<keyword evidence="6 10" id="KW-0407">Ion channel</keyword>
<comment type="caution">
    <text evidence="11">The sequence shown here is derived from an EMBL/GenBank/DDBJ whole genome shotgun (WGS) entry which is preliminary data.</text>
</comment>
<feature type="binding site" evidence="10">
    <location>
        <position position="85"/>
    </location>
    <ligand>
        <name>Na(+)</name>
        <dbReference type="ChEBI" id="CHEBI:29101"/>
        <note>structural</note>
    </ligand>
</feature>
<keyword evidence="5 10" id="KW-0472">Membrane</keyword>
<evidence type="ECO:0000256" key="2">
    <source>
        <dbReference type="ARBA" id="ARBA00022475"/>
    </source>
</evidence>
<dbReference type="GO" id="GO:0062054">
    <property type="term" value="F:fluoride channel activity"/>
    <property type="evidence" value="ECO:0007669"/>
    <property type="project" value="UniProtKB-UniRule"/>
</dbReference>
<evidence type="ECO:0000256" key="1">
    <source>
        <dbReference type="ARBA" id="ARBA00004651"/>
    </source>
</evidence>
<feature type="transmembrane region" description="Helical" evidence="10">
    <location>
        <begin position="74"/>
        <end position="92"/>
    </location>
</feature>
<evidence type="ECO:0000256" key="10">
    <source>
        <dbReference type="HAMAP-Rule" id="MF_00454"/>
    </source>
</evidence>
<dbReference type="InterPro" id="IPR003691">
    <property type="entry name" value="FluC"/>
</dbReference>